<evidence type="ECO:0000256" key="1">
    <source>
        <dbReference type="ARBA" id="ARBA00022679"/>
    </source>
</evidence>
<dbReference type="AlphaFoldDB" id="A0A8J3DM03"/>
<keyword evidence="2 4" id="KW-0418">Kinase</keyword>
<keyword evidence="1" id="KW-0808">Transferase</keyword>
<evidence type="ECO:0000256" key="2">
    <source>
        <dbReference type="ARBA" id="ARBA00022777"/>
    </source>
</evidence>
<dbReference type="InterPro" id="IPR004007">
    <property type="entry name" value="DhaL_dom"/>
</dbReference>
<name>A0A8J3DM03_9HYPH</name>
<dbReference type="InterPro" id="IPR036117">
    <property type="entry name" value="DhaL_dom_sf"/>
</dbReference>
<keyword evidence="5" id="KW-1185">Reference proteome</keyword>
<dbReference type="PANTHER" id="PTHR28629:SF4">
    <property type="entry name" value="TRIOKINASE_FMN CYCLASE"/>
    <property type="match status" value="1"/>
</dbReference>
<dbReference type="SMART" id="SM01120">
    <property type="entry name" value="Dak2"/>
    <property type="match status" value="1"/>
</dbReference>
<dbReference type="InterPro" id="IPR012737">
    <property type="entry name" value="DhaK_L_YcgS"/>
</dbReference>
<dbReference type="SUPFAM" id="SSF101473">
    <property type="entry name" value="DhaL-like"/>
    <property type="match status" value="1"/>
</dbReference>
<evidence type="ECO:0000313" key="4">
    <source>
        <dbReference type="EMBL" id="GHD05539.1"/>
    </source>
</evidence>
<reference evidence="4" key="1">
    <citation type="journal article" date="2014" name="Int. J. Syst. Evol. Microbiol.">
        <title>Complete genome sequence of Corynebacterium casei LMG S-19264T (=DSM 44701T), isolated from a smear-ripened cheese.</title>
        <authorList>
            <consortium name="US DOE Joint Genome Institute (JGI-PGF)"/>
            <person name="Walter F."/>
            <person name="Albersmeier A."/>
            <person name="Kalinowski J."/>
            <person name="Ruckert C."/>
        </authorList>
    </citation>
    <scope>NUCLEOTIDE SEQUENCE</scope>
    <source>
        <strain evidence="4">KCTC 42249</strain>
    </source>
</reference>
<dbReference type="GO" id="GO:0005829">
    <property type="term" value="C:cytosol"/>
    <property type="evidence" value="ECO:0007669"/>
    <property type="project" value="TreeGrafter"/>
</dbReference>
<dbReference type="InterPro" id="IPR050861">
    <property type="entry name" value="Dihydroxyacetone_Kinase"/>
</dbReference>
<dbReference type="PROSITE" id="PS51480">
    <property type="entry name" value="DHAL"/>
    <property type="match status" value="1"/>
</dbReference>
<dbReference type="Pfam" id="PF02734">
    <property type="entry name" value="Dak2"/>
    <property type="match status" value="1"/>
</dbReference>
<dbReference type="EMBL" id="BMZQ01000001">
    <property type="protein sequence ID" value="GHD05539.1"/>
    <property type="molecule type" value="Genomic_DNA"/>
</dbReference>
<feature type="domain" description="DhaL" evidence="3">
    <location>
        <begin position="7"/>
        <end position="206"/>
    </location>
</feature>
<sequence length="216" mass="22291">MQSFSNSASGAIVLSMADRIVENRAYLSEIDGKIGDGDHGVNMAKGFGMAADRLKDGNAGLGEAMNTLGDVLMSEIGGSMGPLYGMMFTEFSEVIEGKEQIDPATFSAMLHKGLAGIQEVGSAKVGDKTLLDTFVPALEAFDAATADGKSFGEALDAFSAAAEKGRDSTVDMVAKIGRASRLGERSRGVLDAGATSCAIILTTLAEGAKERLAEPA</sequence>
<proteinExistence type="predicted"/>
<dbReference type="FunFam" id="1.25.40.340:FF:000002">
    <property type="entry name" value="Dihydroxyacetone kinase, L subunit"/>
    <property type="match status" value="1"/>
</dbReference>
<dbReference type="PANTHER" id="PTHR28629">
    <property type="entry name" value="TRIOKINASE/FMN CYCLASE"/>
    <property type="match status" value="1"/>
</dbReference>
<organism evidence="4 5">
    <name type="scientific">Tianweitania populi</name>
    <dbReference type="NCBI Taxonomy" id="1607949"/>
    <lineage>
        <taxon>Bacteria</taxon>
        <taxon>Pseudomonadati</taxon>
        <taxon>Pseudomonadota</taxon>
        <taxon>Alphaproteobacteria</taxon>
        <taxon>Hyphomicrobiales</taxon>
        <taxon>Phyllobacteriaceae</taxon>
        <taxon>Tianweitania</taxon>
    </lineage>
</organism>
<dbReference type="Proteomes" id="UP000630142">
    <property type="component" value="Unassembled WGS sequence"/>
</dbReference>
<dbReference type="GO" id="GO:0004371">
    <property type="term" value="F:glycerone kinase activity"/>
    <property type="evidence" value="ECO:0007669"/>
    <property type="project" value="InterPro"/>
</dbReference>
<gene>
    <name evidence="4" type="ORF">GCM10016234_01700</name>
</gene>
<dbReference type="Gene3D" id="1.25.40.340">
    <property type="match status" value="1"/>
</dbReference>
<dbReference type="GO" id="GO:0019563">
    <property type="term" value="P:glycerol catabolic process"/>
    <property type="evidence" value="ECO:0007669"/>
    <property type="project" value="TreeGrafter"/>
</dbReference>
<protein>
    <submittedName>
        <fullName evidence="4">Dihydroxyacetone kinase subunit L</fullName>
    </submittedName>
</protein>
<dbReference type="NCBIfam" id="TIGR02365">
    <property type="entry name" value="dha_L_ycgS"/>
    <property type="match status" value="1"/>
</dbReference>
<dbReference type="RefSeq" id="WP_189500969.1">
    <property type="nucleotide sequence ID" value="NZ_BMZQ01000001.1"/>
</dbReference>
<comment type="caution">
    <text evidence="4">The sequence shown here is derived from an EMBL/GenBank/DDBJ whole genome shotgun (WGS) entry which is preliminary data.</text>
</comment>
<reference evidence="4" key="2">
    <citation type="submission" date="2020-09" db="EMBL/GenBank/DDBJ databases">
        <authorList>
            <person name="Sun Q."/>
            <person name="Kim S."/>
        </authorList>
    </citation>
    <scope>NUCLEOTIDE SEQUENCE</scope>
    <source>
        <strain evidence="4">KCTC 42249</strain>
    </source>
</reference>
<accession>A0A8J3DM03</accession>
<evidence type="ECO:0000259" key="3">
    <source>
        <dbReference type="PROSITE" id="PS51480"/>
    </source>
</evidence>
<evidence type="ECO:0000313" key="5">
    <source>
        <dbReference type="Proteomes" id="UP000630142"/>
    </source>
</evidence>